<dbReference type="Proteomes" id="UP000799771">
    <property type="component" value="Unassembled WGS sequence"/>
</dbReference>
<dbReference type="InterPro" id="IPR052895">
    <property type="entry name" value="HetReg/Transcr_Mod"/>
</dbReference>
<dbReference type="OrthoDB" id="4850726at2759"/>
<sequence length="465" mass="52260">MAPYVYQPLDDVTEEIRLLTLHPGTPEEPIRISIAHVPFKPTEWPNPNHERMSLEELRSTLPDSWWVKSTLEGRYIFRSRDAYGYSITSYNHPDNDIARRYYCDANDCEEPKVGLCFEALSYTWGSVDGSLDIEVTQIISHTRNSLAERIRLPVSTLSVRRNLHDALTQLRHQRNSRILWIDALCINQNDLNERNLQVGRMRLIYKHASRVVVWLGPSDRGSIAALYALMYIGVQLEVLDSDRSIPAPNCAEKDWYRGRIPIKQEIWEAIVDLPLYSMPIADVYVQAVMAAVITSRRADILGFLPELSGVFVPSWVSGPSDHRGETEVLLASGSSATCATYVAPHELHISGIVCTTVEATSSDTFHDLSAAMTAARQCWSDTNATCSSGTQESISNIEMWTLTQGHLQNRSRSTSWPSLSDAKVILRGWNGKSIGSSITPDNNSWPDMLVGRLQEKGSSRPRMSR</sequence>
<dbReference type="AlphaFoldDB" id="A0A6A6A8G6"/>
<evidence type="ECO:0000313" key="2">
    <source>
        <dbReference type="EMBL" id="KAF2127463.1"/>
    </source>
</evidence>
<dbReference type="InterPro" id="IPR010730">
    <property type="entry name" value="HET"/>
</dbReference>
<protein>
    <recommendedName>
        <fullName evidence="1">Heterokaryon incompatibility domain-containing protein</fullName>
    </recommendedName>
</protein>
<reference evidence="2" key="1">
    <citation type="journal article" date="2020" name="Stud. Mycol.">
        <title>101 Dothideomycetes genomes: a test case for predicting lifestyles and emergence of pathogens.</title>
        <authorList>
            <person name="Haridas S."/>
            <person name="Albert R."/>
            <person name="Binder M."/>
            <person name="Bloem J."/>
            <person name="Labutti K."/>
            <person name="Salamov A."/>
            <person name="Andreopoulos B."/>
            <person name="Baker S."/>
            <person name="Barry K."/>
            <person name="Bills G."/>
            <person name="Bluhm B."/>
            <person name="Cannon C."/>
            <person name="Castanera R."/>
            <person name="Culley D."/>
            <person name="Daum C."/>
            <person name="Ezra D."/>
            <person name="Gonzalez J."/>
            <person name="Henrissat B."/>
            <person name="Kuo A."/>
            <person name="Liang C."/>
            <person name="Lipzen A."/>
            <person name="Lutzoni F."/>
            <person name="Magnuson J."/>
            <person name="Mondo S."/>
            <person name="Nolan M."/>
            <person name="Ohm R."/>
            <person name="Pangilinan J."/>
            <person name="Park H.-J."/>
            <person name="Ramirez L."/>
            <person name="Alfaro M."/>
            <person name="Sun H."/>
            <person name="Tritt A."/>
            <person name="Yoshinaga Y."/>
            <person name="Zwiers L.-H."/>
            <person name="Turgeon B."/>
            <person name="Goodwin S."/>
            <person name="Spatafora J."/>
            <person name="Crous P."/>
            <person name="Grigoriev I."/>
        </authorList>
    </citation>
    <scope>NUCLEOTIDE SEQUENCE</scope>
    <source>
        <strain evidence="2">CBS 119687</strain>
    </source>
</reference>
<dbReference type="PANTHER" id="PTHR24148">
    <property type="entry name" value="ANKYRIN REPEAT DOMAIN-CONTAINING PROTEIN 39 HOMOLOG-RELATED"/>
    <property type="match status" value="1"/>
</dbReference>
<accession>A0A6A6A8G6</accession>
<name>A0A6A6A8G6_9PLEO</name>
<dbReference type="EMBL" id="ML977511">
    <property type="protein sequence ID" value="KAF2127463.1"/>
    <property type="molecule type" value="Genomic_DNA"/>
</dbReference>
<evidence type="ECO:0000313" key="3">
    <source>
        <dbReference type="Proteomes" id="UP000799771"/>
    </source>
</evidence>
<evidence type="ECO:0000259" key="1">
    <source>
        <dbReference type="Pfam" id="PF06985"/>
    </source>
</evidence>
<organism evidence="2 3">
    <name type="scientific">Dothidotthia symphoricarpi CBS 119687</name>
    <dbReference type="NCBI Taxonomy" id="1392245"/>
    <lineage>
        <taxon>Eukaryota</taxon>
        <taxon>Fungi</taxon>
        <taxon>Dikarya</taxon>
        <taxon>Ascomycota</taxon>
        <taxon>Pezizomycotina</taxon>
        <taxon>Dothideomycetes</taxon>
        <taxon>Pleosporomycetidae</taxon>
        <taxon>Pleosporales</taxon>
        <taxon>Dothidotthiaceae</taxon>
        <taxon>Dothidotthia</taxon>
    </lineage>
</organism>
<dbReference type="GeneID" id="54412107"/>
<gene>
    <name evidence="2" type="ORF">P153DRAFT_398795</name>
</gene>
<proteinExistence type="predicted"/>
<dbReference type="Pfam" id="PF06985">
    <property type="entry name" value="HET"/>
    <property type="match status" value="1"/>
</dbReference>
<dbReference type="RefSeq" id="XP_033521852.1">
    <property type="nucleotide sequence ID" value="XM_033671675.1"/>
</dbReference>
<keyword evidence="3" id="KW-1185">Reference proteome</keyword>
<feature type="domain" description="Heterokaryon incompatibility" evidence="1">
    <location>
        <begin position="117"/>
        <end position="222"/>
    </location>
</feature>
<dbReference type="PANTHER" id="PTHR24148:SF73">
    <property type="entry name" value="HET DOMAIN PROTEIN (AFU_ORTHOLOGUE AFUA_8G01020)"/>
    <property type="match status" value="1"/>
</dbReference>